<dbReference type="EMBL" id="KV749127">
    <property type="protein sequence ID" value="OCL11022.1"/>
    <property type="molecule type" value="Genomic_DNA"/>
</dbReference>
<dbReference type="Pfam" id="PF26113">
    <property type="entry name" value="GH16_XgeA"/>
    <property type="match status" value="1"/>
</dbReference>
<dbReference type="PANTHER" id="PTHR10963">
    <property type="entry name" value="GLYCOSYL HYDROLASE-RELATED"/>
    <property type="match status" value="1"/>
</dbReference>
<dbReference type="InterPro" id="IPR050546">
    <property type="entry name" value="Glycosyl_Hydrlase_16"/>
</dbReference>
<feature type="signal peptide" evidence="6">
    <location>
        <begin position="1"/>
        <end position="18"/>
    </location>
</feature>
<feature type="chain" id="PRO_5034124093" description="endo-1,3(4)-beta-glucanase" evidence="6">
    <location>
        <begin position="19"/>
        <end position="449"/>
    </location>
</feature>
<organism evidence="8 9">
    <name type="scientific">Glonium stellatum</name>
    <dbReference type="NCBI Taxonomy" id="574774"/>
    <lineage>
        <taxon>Eukaryota</taxon>
        <taxon>Fungi</taxon>
        <taxon>Dikarya</taxon>
        <taxon>Ascomycota</taxon>
        <taxon>Pezizomycotina</taxon>
        <taxon>Dothideomycetes</taxon>
        <taxon>Pleosporomycetidae</taxon>
        <taxon>Gloniales</taxon>
        <taxon>Gloniaceae</taxon>
        <taxon>Glonium</taxon>
    </lineage>
</organism>
<gene>
    <name evidence="8" type="ORF">AOQ84DRAFT_203287</name>
</gene>
<dbReference type="OrthoDB" id="192832at2759"/>
<keyword evidence="5" id="KW-0326">Glycosidase</keyword>
<dbReference type="GO" id="GO:0009251">
    <property type="term" value="P:glucan catabolic process"/>
    <property type="evidence" value="ECO:0007669"/>
    <property type="project" value="TreeGrafter"/>
</dbReference>
<evidence type="ECO:0000256" key="4">
    <source>
        <dbReference type="ARBA" id="ARBA00022801"/>
    </source>
</evidence>
<evidence type="ECO:0000256" key="6">
    <source>
        <dbReference type="SAM" id="SignalP"/>
    </source>
</evidence>
<proteinExistence type="inferred from homology"/>
<comment type="similarity">
    <text evidence="2">Belongs to the glycosyl hydrolase 16 family.</text>
</comment>
<dbReference type="PANTHER" id="PTHR10963:SF24">
    <property type="entry name" value="GLYCOSIDASE C21B10.07-RELATED"/>
    <property type="match status" value="1"/>
</dbReference>
<dbReference type="SUPFAM" id="SSF49899">
    <property type="entry name" value="Concanavalin A-like lectins/glucanases"/>
    <property type="match status" value="1"/>
</dbReference>
<dbReference type="EC" id="3.2.1.6" evidence="3"/>
<dbReference type="AlphaFoldDB" id="A0A8E2F5N5"/>
<name>A0A8E2F5N5_9PEZI</name>
<evidence type="ECO:0000256" key="3">
    <source>
        <dbReference type="ARBA" id="ARBA00012599"/>
    </source>
</evidence>
<dbReference type="InterPro" id="IPR013320">
    <property type="entry name" value="ConA-like_dom_sf"/>
</dbReference>
<keyword evidence="6" id="KW-0732">Signal</keyword>
<dbReference type="CDD" id="cd02181">
    <property type="entry name" value="GH16_fungal_Lam16A_glucanase"/>
    <property type="match status" value="1"/>
</dbReference>
<dbReference type="PROSITE" id="PS51762">
    <property type="entry name" value="GH16_2"/>
    <property type="match status" value="1"/>
</dbReference>
<protein>
    <recommendedName>
        <fullName evidence="3">endo-1,3(4)-beta-glucanase</fullName>
        <ecNumber evidence="3">3.2.1.6</ecNumber>
    </recommendedName>
</protein>
<sequence length="449" mass="47169">MRFSTLLTCAALARLSIAGYVLEDDYSPSNFFDEFDFFSGQDPTNGFVSYVDQSTAQSTNLINSTSNSVYMGVDYTNVTPNGRPSVRLTSKKSYDSGLVILDLDHMPAGCGTWPAFWTVGPNWPNNGEIDIIEGVNEQSTNAMTLHTGPGCSITNGGGFSGSITTSNCDTNAAGQSTNAGCQIMESATNSFGAGFNSNNGGVYATLWDSSAITIYFFPRGSIPSDIASGSPNPSGWGTPAAVFKGGCDISSTFKSQQIVFDTTFCGDWAGAVWTSGSCASKASTCNAFVENNPSAFANAYWSINSLKVYQSSSAAPSQSAAASSQQSSPAAASSAIKSSVQASIPYPIQTTFAISTKPAAASSVVASEPPTVYTTLTLTQTVPNPGNSAVTAAPTSVPAPAQITLSALPFSFFPSHENDQNSNGMPVKRNERRRARHLLEHRKRHRIAS</sequence>
<feature type="domain" description="GH16" evidence="7">
    <location>
        <begin position="22"/>
        <end position="277"/>
    </location>
</feature>
<evidence type="ECO:0000256" key="1">
    <source>
        <dbReference type="ARBA" id="ARBA00000124"/>
    </source>
</evidence>
<dbReference type="Proteomes" id="UP000250140">
    <property type="component" value="Unassembled WGS sequence"/>
</dbReference>
<comment type="catalytic activity">
    <reaction evidence="1">
        <text>Endohydrolysis of (1-&gt;3)- or (1-&gt;4)-linkages in beta-D-glucans when the glucose residue whose reducing group is involved in the linkage to be hydrolyzed is itself substituted at C-3.</text>
        <dbReference type="EC" id="3.2.1.6"/>
    </reaction>
</comment>
<evidence type="ECO:0000313" key="9">
    <source>
        <dbReference type="Proteomes" id="UP000250140"/>
    </source>
</evidence>
<accession>A0A8E2F5N5</accession>
<dbReference type="GO" id="GO:0052861">
    <property type="term" value="F:endo-1,3(4)-beta-glucanase activity"/>
    <property type="evidence" value="ECO:0007669"/>
    <property type="project" value="UniProtKB-EC"/>
</dbReference>
<reference evidence="8 9" key="1">
    <citation type="journal article" date="2016" name="Nat. Commun.">
        <title>Ectomycorrhizal ecology is imprinted in the genome of the dominant symbiotic fungus Cenococcum geophilum.</title>
        <authorList>
            <consortium name="DOE Joint Genome Institute"/>
            <person name="Peter M."/>
            <person name="Kohler A."/>
            <person name="Ohm R.A."/>
            <person name="Kuo A."/>
            <person name="Krutzmann J."/>
            <person name="Morin E."/>
            <person name="Arend M."/>
            <person name="Barry K.W."/>
            <person name="Binder M."/>
            <person name="Choi C."/>
            <person name="Clum A."/>
            <person name="Copeland A."/>
            <person name="Grisel N."/>
            <person name="Haridas S."/>
            <person name="Kipfer T."/>
            <person name="LaButti K."/>
            <person name="Lindquist E."/>
            <person name="Lipzen A."/>
            <person name="Maire R."/>
            <person name="Meier B."/>
            <person name="Mihaltcheva S."/>
            <person name="Molinier V."/>
            <person name="Murat C."/>
            <person name="Poggeler S."/>
            <person name="Quandt C.A."/>
            <person name="Sperisen C."/>
            <person name="Tritt A."/>
            <person name="Tisserant E."/>
            <person name="Crous P.W."/>
            <person name="Henrissat B."/>
            <person name="Nehls U."/>
            <person name="Egli S."/>
            <person name="Spatafora J.W."/>
            <person name="Grigoriev I.V."/>
            <person name="Martin F.M."/>
        </authorList>
    </citation>
    <scope>NUCLEOTIDE SEQUENCE [LARGE SCALE GENOMIC DNA]</scope>
    <source>
        <strain evidence="8 9">CBS 207.34</strain>
    </source>
</reference>
<dbReference type="Gene3D" id="2.60.120.200">
    <property type="match status" value="1"/>
</dbReference>
<evidence type="ECO:0000259" key="7">
    <source>
        <dbReference type="PROSITE" id="PS51762"/>
    </source>
</evidence>
<dbReference type="InterPro" id="IPR000757">
    <property type="entry name" value="Beta-glucanase-like"/>
</dbReference>
<keyword evidence="4 8" id="KW-0378">Hydrolase</keyword>
<dbReference type="FunFam" id="2.60.120.200:FF:000114">
    <property type="entry name" value="Probable endo-1,3(4)-beta-glucanase NFIA_089530"/>
    <property type="match status" value="1"/>
</dbReference>
<evidence type="ECO:0000256" key="5">
    <source>
        <dbReference type="ARBA" id="ARBA00023295"/>
    </source>
</evidence>
<keyword evidence="9" id="KW-1185">Reference proteome</keyword>
<evidence type="ECO:0000313" key="8">
    <source>
        <dbReference type="EMBL" id="OCL11022.1"/>
    </source>
</evidence>
<evidence type="ECO:0000256" key="2">
    <source>
        <dbReference type="ARBA" id="ARBA00006865"/>
    </source>
</evidence>